<evidence type="ECO:0000313" key="2">
    <source>
        <dbReference type="EMBL" id="GHO96098.1"/>
    </source>
</evidence>
<feature type="transmembrane region" description="Helical" evidence="1">
    <location>
        <begin position="99"/>
        <end position="124"/>
    </location>
</feature>
<feature type="transmembrane region" description="Helical" evidence="1">
    <location>
        <begin position="53"/>
        <end position="78"/>
    </location>
</feature>
<dbReference type="AlphaFoldDB" id="A0A8J3N538"/>
<evidence type="ECO:0008006" key="4">
    <source>
        <dbReference type="Google" id="ProtNLM"/>
    </source>
</evidence>
<feature type="transmembrane region" description="Helical" evidence="1">
    <location>
        <begin position="187"/>
        <end position="206"/>
    </location>
</feature>
<feature type="transmembrane region" description="Helical" evidence="1">
    <location>
        <begin position="12"/>
        <end position="33"/>
    </location>
</feature>
<keyword evidence="1" id="KW-0812">Transmembrane</keyword>
<keyword evidence="1" id="KW-1133">Transmembrane helix</keyword>
<dbReference type="RefSeq" id="WP_220206742.1">
    <property type="nucleotide sequence ID" value="NZ_BNJK01000001.1"/>
</dbReference>
<gene>
    <name evidence="2" type="ORF">KSF_061460</name>
</gene>
<evidence type="ECO:0000256" key="1">
    <source>
        <dbReference type="SAM" id="Phobius"/>
    </source>
</evidence>
<organism evidence="2 3">
    <name type="scientific">Reticulibacter mediterranei</name>
    <dbReference type="NCBI Taxonomy" id="2778369"/>
    <lineage>
        <taxon>Bacteria</taxon>
        <taxon>Bacillati</taxon>
        <taxon>Chloroflexota</taxon>
        <taxon>Ktedonobacteria</taxon>
        <taxon>Ktedonobacterales</taxon>
        <taxon>Reticulibacteraceae</taxon>
        <taxon>Reticulibacter</taxon>
    </lineage>
</organism>
<dbReference type="Proteomes" id="UP000597444">
    <property type="component" value="Unassembled WGS sequence"/>
</dbReference>
<feature type="transmembrane region" description="Helical" evidence="1">
    <location>
        <begin position="163"/>
        <end position="181"/>
    </location>
</feature>
<evidence type="ECO:0000313" key="3">
    <source>
        <dbReference type="Proteomes" id="UP000597444"/>
    </source>
</evidence>
<protein>
    <recommendedName>
        <fullName evidence="4">DUF2232 domain-containing protein</fullName>
    </recommendedName>
</protein>
<keyword evidence="3" id="KW-1185">Reference proteome</keyword>
<comment type="caution">
    <text evidence="2">The sequence shown here is derived from an EMBL/GenBank/DDBJ whole genome shotgun (WGS) entry which is preliminary data.</text>
</comment>
<name>A0A8J3N538_9CHLR</name>
<reference evidence="2" key="1">
    <citation type="submission" date="2020-10" db="EMBL/GenBank/DDBJ databases">
        <title>Taxonomic study of unclassified bacteria belonging to the class Ktedonobacteria.</title>
        <authorList>
            <person name="Yabe S."/>
            <person name="Wang C.M."/>
            <person name="Zheng Y."/>
            <person name="Sakai Y."/>
            <person name="Cavaletti L."/>
            <person name="Monciardini P."/>
            <person name="Donadio S."/>
        </authorList>
    </citation>
    <scope>NUCLEOTIDE SEQUENCE</scope>
    <source>
        <strain evidence="2">ID150040</strain>
    </source>
</reference>
<proteinExistence type="predicted"/>
<dbReference type="EMBL" id="BNJK01000001">
    <property type="protein sequence ID" value="GHO96098.1"/>
    <property type="molecule type" value="Genomic_DNA"/>
</dbReference>
<sequence length="261" mass="30029">MRKLQPIEIAEGALIADLAVIFQLMAIYIPIVGDFFRMPIFVVFAILVLRRSLYVGIMTMCVTWFMLGVIIGPQYLIAPSLEMMGGLFLGVTMKYHWRHSLLLVGAVSCGAFTLYCLILLFTIVSGTPVDTFVHSLQQLYNGLIFVANTLAVRVGIGHWWQQQIYPVITALATWALTYWWLSFYCVLWVASWFMVLPIYSVTNFLIRLLGYDVRPFPDGKVGWWLERGRRRIVKRAIRRRLAAARKASKQEEQQEEQKVEV</sequence>
<accession>A0A8J3N538</accession>
<keyword evidence="1" id="KW-0472">Membrane</keyword>
<feature type="transmembrane region" description="Helical" evidence="1">
    <location>
        <begin position="139"/>
        <end position="156"/>
    </location>
</feature>